<evidence type="ECO:0000313" key="3">
    <source>
        <dbReference type="Proteomes" id="UP000224854"/>
    </source>
</evidence>
<protein>
    <submittedName>
        <fullName evidence="2">Uncharacterized protein</fullName>
    </submittedName>
</protein>
<reference evidence="2 3" key="1">
    <citation type="submission" date="2017-06" db="EMBL/GenBank/DDBJ databases">
        <title>Ant-infecting Ophiocordyceps genomes reveal a high diversity of potential behavioral manipulation genes and a possible major role for enterotoxins.</title>
        <authorList>
            <person name="De Bekker C."/>
            <person name="Evans H.C."/>
            <person name="Brachmann A."/>
            <person name="Hughes D.P."/>
        </authorList>
    </citation>
    <scope>NUCLEOTIDE SEQUENCE [LARGE SCALE GENOMIC DNA]</scope>
    <source>
        <strain evidence="2 3">1348a</strain>
    </source>
</reference>
<evidence type="ECO:0000313" key="2">
    <source>
        <dbReference type="EMBL" id="PHH81887.1"/>
    </source>
</evidence>
<sequence>MEVWPWKATLGNAGRYGHDVRDAEVGDGDATKLIERGGPELQGPTEVDGESVAARPGGGLVATDTETTAQLSGARQSGWQSGWQSECHFESQQVWAAVGQPATVLGLLSSAGRLPQRWPRYRPSTANPTAAFTSGSDFTSPRPPLARLRLQQETSPQAWSLADLSSSPADCPCIATTLNNTSRSHSPLATRAPIATAALDSAGPRRRSLMTTAALHLGPATALCDSSRHRRPVAPGLLRRRA</sequence>
<feature type="region of interest" description="Disordered" evidence="1">
    <location>
        <begin position="118"/>
        <end position="141"/>
    </location>
</feature>
<dbReference type="Proteomes" id="UP000224854">
    <property type="component" value="Unassembled WGS sequence"/>
</dbReference>
<keyword evidence="3" id="KW-1185">Reference proteome</keyword>
<evidence type="ECO:0000256" key="1">
    <source>
        <dbReference type="SAM" id="MobiDB-lite"/>
    </source>
</evidence>
<dbReference type="EMBL" id="NJEU01000091">
    <property type="protein sequence ID" value="PHH81887.1"/>
    <property type="molecule type" value="Genomic_DNA"/>
</dbReference>
<name>A0A2C5ZLF8_9HYPO</name>
<feature type="compositionally biased region" description="Polar residues" evidence="1">
    <location>
        <begin position="124"/>
        <end position="139"/>
    </location>
</feature>
<comment type="caution">
    <text evidence="2">The sequence shown here is derived from an EMBL/GenBank/DDBJ whole genome shotgun (WGS) entry which is preliminary data.</text>
</comment>
<accession>A0A2C5ZLF8</accession>
<dbReference type="AlphaFoldDB" id="A0A2C5ZLF8"/>
<organism evidence="2 3">
    <name type="scientific">Ophiocordyceps australis</name>
    <dbReference type="NCBI Taxonomy" id="1399860"/>
    <lineage>
        <taxon>Eukaryota</taxon>
        <taxon>Fungi</taxon>
        <taxon>Dikarya</taxon>
        <taxon>Ascomycota</taxon>
        <taxon>Pezizomycotina</taxon>
        <taxon>Sordariomycetes</taxon>
        <taxon>Hypocreomycetidae</taxon>
        <taxon>Hypocreales</taxon>
        <taxon>Ophiocordycipitaceae</taxon>
        <taxon>Ophiocordyceps</taxon>
    </lineage>
</organism>
<gene>
    <name evidence="2" type="ORF">CDD82_7643</name>
</gene>
<proteinExistence type="predicted"/>